<dbReference type="PANTHER" id="PTHR34613:SF1">
    <property type="entry name" value="SLL6017 PROTEIN"/>
    <property type="match status" value="1"/>
</dbReference>
<dbReference type="PANTHER" id="PTHR34613">
    <property type="entry name" value="SLL0800 PROTEIN"/>
    <property type="match status" value="1"/>
</dbReference>
<proteinExistence type="predicted"/>
<organism evidence="1 2">
    <name type="scientific">Aphanothece hegewaldii CCALA 016</name>
    <dbReference type="NCBI Taxonomy" id="2107694"/>
    <lineage>
        <taxon>Bacteria</taxon>
        <taxon>Bacillati</taxon>
        <taxon>Cyanobacteriota</taxon>
        <taxon>Cyanophyceae</taxon>
        <taxon>Oscillatoriophycideae</taxon>
        <taxon>Chroococcales</taxon>
        <taxon>Aphanothecaceae</taxon>
        <taxon>Aphanothece</taxon>
    </lineage>
</organism>
<keyword evidence="2" id="KW-1185">Reference proteome</keyword>
<dbReference type="Proteomes" id="UP000239001">
    <property type="component" value="Unassembled WGS sequence"/>
</dbReference>
<reference evidence="1 2" key="1">
    <citation type="submission" date="2018-03" db="EMBL/GenBank/DDBJ databases">
        <title>The ancient ancestry and fast evolution of plastids.</title>
        <authorList>
            <person name="Moore K.R."/>
            <person name="Magnabosco C."/>
            <person name="Momper L."/>
            <person name="Gold D.A."/>
            <person name="Bosak T."/>
            <person name="Fournier G.P."/>
        </authorList>
    </citation>
    <scope>NUCLEOTIDE SEQUENCE [LARGE SCALE GENOMIC DNA]</scope>
    <source>
        <strain evidence="1 2">CCALA 016</strain>
    </source>
</reference>
<name>A0A2T1LZ22_9CHRO</name>
<sequence length="293" mass="33975">MTKSADIGSKRLISLSPKQWLQWVTQIPNIQPREIISSDFQWISRESDVLIHAYSPNDGEFLVLNEMQLHYTPQMPRRMFAYAGLATEKYQLPVYPVLVNILPPSKKTVVMSSYQTTFRGLRSIQDYHVINLWEVDAEIVFRESITSLLPFVPILKNGGQATTVRTALQQLRRDETLNELEPLLAFFATFVLSSELVRQIMRWDMAVLRESPWYNEILEEGIEIGIQRSIQQNIRQEVLSGIELGLDLKFGDVGLQLMPEIREIQDVETLKRVRESLRTVQTLDELRQVYQNP</sequence>
<comment type="caution">
    <text evidence="1">The sequence shown here is derived from an EMBL/GenBank/DDBJ whole genome shotgun (WGS) entry which is preliminary data.</text>
</comment>
<dbReference type="RefSeq" id="WP_106456452.1">
    <property type="nucleotide sequence ID" value="NZ_PXOH01000007.1"/>
</dbReference>
<dbReference type="EMBL" id="PXOH01000007">
    <property type="protein sequence ID" value="PSF37586.1"/>
    <property type="molecule type" value="Genomic_DNA"/>
</dbReference>
<dbReference type="OrthoDB" id="458251at2"/>
<gene>
    <name evidence="1" type="ORF">C7H19_08480</name>
</gene>
<dbReference type="AlphaFoldDB" id="A0A2T1LZ22"/>
<accession>A0A2T1LZ22</accession>
<reference evidence="1 2" key="2">
    <citation type="submission" date="2018-03" db="EMBL/GenBank/DDBJ databases">
        <authorList>
            <person name="Keele B.F."/>
        </authorList>
    </citation>
    <scope>NUCLEOTIDE SEQUENCE [LARGE SCALE GENOMIC DNA]</scope>
    <source>
        <strain evidence="1 2">CCALA 016</strain>
    </source>
</reference>
<protein>
    <submittedName>
        <fullName evidence="1">Transposase</fullName>
    </submittedName>
</protein>
<evidence type="ECO:0000313" key="1">
    <source>
        <dbReference type="EMBL" id="PSF37586.1"/>
    </source>
</evidence>
<evidence type="ECO:0000313" key="2">
    <source>
        <dbReference type="Proteomes" id="UP000239001"/>
    </source>
</evidence>